<comment type="caution">
    <text evidence="2">The sequence shown here is derived from an EMBL/GenBank/DDBJ whole genome shotgun (WGS) entry which is preliminary data.</text>
</comment>
<protein>
    <recommendedName>
        <fullName evidence="1">LicD/FKTN/FKRP nucleotidyltransferase domain-containing protein</fullName>
    </recommendedName>
</protein>
<dbReference type="Proteomes" id="UP001500618">
    <property type="component" value="Unassembled WGS sequence"/>
</dbReference>
<evidence type="ECO:0000313" key="2">
    <source>
        <dbReference type="EMBL" id="GAA1669151.1"/>
    </source>
</evidence>
<sequence>MAPQENSLPRSSQWVVDHVYRTLEVVDDLLTWLEVPYTMLGGTLLGAVRHRGLIPWDDDGDVGAGHEFFPRIQRWAPDYLRARGFGVSRGTLAHFKVFPLTGRPLVSEGRPRYPFTDIFPLTSRADGTMVFSHDGMVRRFPTQFFLPGEYGHFHRYDFGPLTLSGVTEPTARRYLDDAYGPTWPTEAYLTWDHLQPVLREKRVVSAVDVPCAMPSGLVA</sequence>
<organism evidence="2 3">
    <name type="scientific">Fodinicola feengrottensis</name>
    <dbReference type="NCBI Taxonomy" id="435914"/>
    <lineage>
        <taxon>Bacteria</taxon>
        <taxon>Bacillati</taxon>
        <taxon>Actinomycetota</taxon>
        <taxon>Actinomycetes</taxon>
        <taxon>Mycobacteriales</taxon>
        <taxon>Fodinicola</taxon>
    </lineage>
</organism>
<gene>
    <name evidence="2" type="ORF">GCM10009765_18280</name>
</gene>
<feature type="domain" description="LicD/FKTN/FKRP nucleotidyltransferase" evidence="1">
    <location>
        <begin position="35"/>
        <end position="62"/>
    </location>
</feature>
<accession>A0ABN2GCU2</accession>
<evidence type="ECO:0000313" key="3">
    <source>
        <dbReference type="Proteomes" id="UP001500618"/>
    </source>
</evidence>
<keyword evidence="3" id="KW-1185">Reference proteome</keyword>
<reference evidence="2 3" key="1">
    <citation type="journal article" date="2019" name="Int. J. Syst. Evol. Microbiol.">
        <title>The Global Catalogue of Microorganisms (GCM) 10K type strain sequencing project: providing services to taxonomists for standard genome sequencing and annotation.</title>
        <authorList>
            <consortium name="The Broad Institute Genomics Platform"/>
            <consortium name="The Broad Institute Genome Sequencing Center for Infectious Disease"/>
            <person name="Wu L."/>
            <person name="Ma J."/>
        </authorList>
    </citation>
    <scope>NUCLEOTIDE SEQUENCE [LARGE SCALE GENOMIC DNA]</scope>
    <source>
        <strain evidence="2 3">JCM 14718</strain>
    </source>
</reference>
<proteinExistence type="predicted"/>
<dbReference type="InterPro" id="IPR052942">
    <property type="entry name" value="LPS_cholinephosphotransferase"/>
</dbReference>
<dbReference type="InterPro" id="IPR007074">
    <property type="entry name" value="LicD/FKTN/FKRP_NTP_transf"/>
</dbReference>
<dbReference type="PANTHER" id="PTHR43404:SF2">
    <property type="entry name" value="LIPOPOLYSACCHARIDE CHOLINEPHOSPHOTRANSFERASE LICD"/>
    <property type="match status" value="1"/>
</dbReference>
<name>A0ABN2GCU2_9ACTN</name>
<dbReference type="EMBL" id="BAAANY010000007">
    <property type="protein sequence ID" value="GAA1669151.1"/>
    <property type="molecule type" value="Genomic_DNA"/>
</dbReference>
<dbReference type="PANTHER" id="PTHR43404">
    <property type="entry name" value="LIPOPOLYSACCHARIDE CHOLINEPHOSPHOTRANSFERASE LICD"/>
    <property type="match status" value="1"/>
</dbReference>
<dbReference type="Pfam" id="PF04991">
    <property type="entry name" value="LicD"/>
    <property type="match status" value="1"/>
</dbReference>
<evidence type="ECO:0000259" key="1">
    <source>
        <dbReference type="Pfam" id="PF04991"/>
    </source>
</evidence>